<dbReference type="SUPFAM" id="SSF51445">
    <property type="entry name" value="(Trans)glycosidases"/>
    <property type="match status" value="1"/>
</dbReference>
<evidence type="ECO:0000256" key="3">
    <source>
        <dbReference type="ARBA" id="ARBA00023295"/>
    </source>
</evidence>
<dbReference type="Pfam" id="PF00703">
    <property type="entry name" value="Glyco_hydro_2"/>
    <property type="match status" value="1"/>
</dbReference>
<dbReference type="RefSeq" id="WP_160718433.1">
    <property type="nucleotide sequence ID" value="NZ_SUMG01000001.1"/>
</dbReference>
<dbReference type="AlphaFoldDB" id="A0AA44BC90"/>
<protein>
    <submittedName>
        <fullName evidence="8">Glycoside hydrolase family 2 protein</fullName>
    </submittedName>
</protein>
<dbReference type="InterPro" id="IPR036156">
    <property type="entry name" value="Beta-gal/glucu_dom_sf"/>
</dbReference>
<feature type="domain" description="Glycoside hydrolase family 2 catalytic" evidence="6">
    <location>
        <begin position="269"/>
        <end position="477"/>
    </location>
</feature>
<keyword evidence="2 4" id="KW-0378">Hydrolase</keyword>
<evidence type="ECO:0000256" key="1">
    <source>
        <dbReference type="ARBA" id="ARBA00007401"/>
    </source>
</evidence>
<dbReference type="Gene3D" id="3.20.20.80">
    <property type="entry name" value="Glycosidases"/>
    <property type="match status" value="1"/>
</dbReference>
<dbReference type="InterPro" id="IPR006104">
    <property type="entry name" value="Glyco_hydro_2_N"/>
</dbReference>
<evidence type="ECO:0000313" key="8">
    <source>
        <dbReference type="EMBL" id="NBG87134.1"/>
    </source>
</evidence>
<accession>A0AA44BC90</accession>
<dbReference type="InterPro" id="IPR006103">
    <property type="entry name" value="Glyco_hydro_2_cat"/>
</dbReference>
<dbReference type="InterPro" id="IPR051913">
    <property type="entry name" value="GH2_Domain-Containing"/>
</dbReference>
<dbReference type="Gene3D" id="2.60.120.260">
    <property type="entry name" value="Galactose-binding domain-like"/>
    <property type="match status" value="1"/>
</dbReference>
<reference evidence="8 9" key="1">
    <citation type="submission" date="2019-04" db="EMBL/GenBank/DDBJ databases">
        <title>Isachenkonia alkalipeptolytica gen. nov. sp. nov. a new anaerobic, alkiliphilic organothrophic bacterium capable to reduce synthesized ferrihydrite isolated from a soda lake.</title>
        <authorList>
            <person name="Toshchakov S.V."/>
            <person name="Zavarzina D.G."/>
            <person name="Zhilina T.N."/>
            <person name="Kostrikina N.A."/>
            <person name="Kublanov I.V."/>
        </authorList>
    </citation>
    <scope>NUCLEOTIDE SEQUENCE [LARGE SCALE GENOMIC DNA]</scope>
    <source>
        <strain evidence="8 9">Z-1701</strain>
    </source>
</reference>
<keyword evidence="9" id="KW-1185">Reference proteome</keyword>
<dbReference type="GO" id="GO:0005975">
    <property type="term" value="P:carbohydrate metabolic process"/>
    <property type="evidence" value="ECO:0007669"/>
    <property type="project" value="InterPro"/>
</dbReference>
<keyword evidence="3 4" id="KW-0326">Glycosidase</keyword>
<evidence type="ECO:0000256" key="4">
    <source>
        <dbReference type="RuleBase" id="RU361154"/>
    </source>
</evidence>
<dbReference type="InterPro" id="IPR006101">
    <property type="entry name" value="Glyco_hydro_2"/>
</dbReference>
<dbReference type="InterPro" id="IPR013783">
    <property type="entry name" value="Ig-like_fold"/>
</dbReference>
<proteinExistence type="inferred from homology"/>
<dbReference type="InterPro" id="IPR006102">
    <property type="entry name" value="Ig-like_GH2"/>
</dbReference>
<dbReference type="InterPro" id="IPR023230">
    <property type="entry name" value="Glyco_hydro_2_CS"/>
</dbReference>
<dbReference type="Gene3D" id="2.60.40.10">
    <property type="entry name" value="Immunoglobulins"/>
    <property type="match status" value="1"/>
</dbReference>
<sequence>MKIPMNDGWGFIEEFDRDLLKAEFDQESLQPVRIPHTVAETPFNCFDESIYQKVTGYRKVIRPEDSWRDRALNLTFEGAAHAAEVYFNGELITTHYGGYTAFTVDLAPYIRFGKENILVVKLDSRESLNIPPFGYVIDFLTYGGLYREVYLEVLPKIHLKDVFVRTEGVLKEEKIMIAEMTLTEFKDVEGNKSEGQNSVKAVFSLRHHNTLESRELGRAIIEEEKSTHRFIIKDVELWDIENPNLYSLEIRLDNREEAYDFPFGFREMKLEREGFFLNGRKIKIRGLNRHQSYPYVGYAMPKSPQVLDADILKDELGLNAVRTSHYPQSKHFIQRCDEIGLLVFTEIPGWQYIGDEKWKEIALQQVEEMVIQYRNHPGIFIWGVRINESPDQHEFYKEANKIARVLDPTRGTGGVRYIKNSELLEDVYTYNDFSHEGNNSGIEKKHKVTSRKKAPYMVTEYNGHMYPTKAFDDEPHRRAHALRHAKVLNDIYKEQDVLGGFGWSMFDYNTHKDFGSGDRICYHGVMDFYRNKKLAAEVYASQQEKEPVLALSSSMEVGEYPGSIRGDLYVFTNGDEVRLYKNDRFIKGFTQEQSPYPNLPKGPILIDDVLGDRLEEESRFSPGKREDLKKALLAVAKHGPNHLPLSVKLVALKLMLRHRMSIEEIGKYYTQYIGDWGQEATSYSLEALREGRVIARIEKKTMKSVDLSIKRDRKNLVEEETYDVATLRIQAVSESGNLLSYLAEPLIVETEGPIEVIGPKVLTLRGGMTGTYIKSLGKPGSGKVTIRLDHRVKKTLDFTVEVMKREEGMRIL</sequence>
<dbReference type="InterPro" id="IPR008979">
    <property type="entry name" value="Galactose-bd-like_sf"/>
</dbReference>
<dbReference type="PROSITE" id="PS00719">
    <property type="entry name" value="GLYCOSYL_HYDROL_F2_1"/>
    <property type="match status" value="1"/>
</dbReference>
<dbReference type="Pfam" id="PF02837">
    <property type="entry name" value="Glyco_hydro_2_N"/>
    <property type="match status" value="1"/>
</dbReference>
<feature type="domain" description="Glycosyl hydrolases family 2 sugar binding" evidence="7">
    <location>
        <begin position="53"/>
        <end position="154"/>
    </location>
</feature>
<comment type="similarity">
    <text evidence="1 4">Belongs to the glycosyl hydrolase 2 family.</text>
</comment>
<dbReference type="InterPro" id="IPR017853">
    <property type="entry name" value="GH"/>
</dbReference>
<evidence type="ECO:0000259" key="7">
    <source>
        <dbReference type="Pfam" id="PF02837"/>
    </source>
</evidence>
<dbReference type="PANTHER" id="PTHR42732">
    <property type="entry name" value="BETA-GALACTOSIDASE"/>
    <property type="match status" value="1"/>
</dbReference>
<name>A0AA44BC90_9CLOT</name>
<evidence type="ECO:0000313" key="9">
    <source>
        <dbReference type="Proteomes" id="UP000449710"/>
    </source>
</evidence>
<gene>
    <name evidence="8" type="ORF">ISALK_01335</name>
</gene>
<dbReference type="SUPFAM" id="SSF49785">
    <property type="entry name" value="Galactose-binding domain-like"/>
    <property type="match status" value="1"/>
</dbReference>
<organism evidence="8 9">
    <name type="scientific">Isachenkonia alkalipeptolytica</name>
    <dbReference type="NCBI Taxonomy" id="2565777"/>
    <lineage>
        <taxon>Bacteria</taxon>
        <taxon>Bacillati</taxon>
        <taxon>Bacillota</taxon>
        <taxon>Clostridia</taxon>
        <taxon>Eubacteriales</taxon>
        <taxon>Clostridiaceae</taxon>
        <taxon>Isachenkonia</taxon>
    </lineage>
</organism>
<comment type="caution">
    <text evidence="8">The sequence shown here is derived from an EMBL/GenBank/DDBJ whole genome shotgun (WGS) entry which is preliminary data.</text>
</comment>
<dbReference type="PANTHER" id="PTHR42732:SF1">
    <property type="entry name" value="BETA-MANNOSIDASE"/>
    <property type="match status" value="1"/>
</dbReference>
<dbReference type="Proteomes" id="UP000449710">
    <property type="component" value="Unassembled WGS sequence"/>
</dbReference>
<dbReference type="GO" id="GO:0004553">
    <property type="term" value="F:hydrolase activity, hydrolyzing O-glycosyl compounds"/>
    <property type="evidence" value="ECO:0007669"/>
    <property type="project" value="InterPro"/>
</dbReference>
<dbReference type="PRINTS" id="PR00132">
    <property type="entry name" value="GLHYDRLASE2"/>
</dbReference>
<dbReference type="SUPFAM" id="SSF49303">
    <property type="entry name" value="beta-Galactosidase/glucuronidase domain"/>
    <property type="match status" value="1"/>
</dbReference>
<feature type="domain" description="Glycoside hydrolase family 2 immunoglobulin-like beta-sandwich" evidence="5">
    <location>
        <begin position="158"/>
        <end position="266"/>
    </location>
</feature>
<evidence type="ECO:0000256" key="2">
    <source>
        <dbReference type="ARBA" id="ARBA00022801"/>
    </source>
</evidence>
<evidence type="ECO:0000259" key="6">
    <source>
        <dbReference type="Pfam" id="PF02836"/>
    </source>
</evidence>
<dbReference type="EMBL" id="SUMG01000001">
    <property type="protein sequence ID" value="NBG87134.1"/>
    <property type="molecule type" value="Genomic_DNA"/>
</dbReference>
<dbReference type="Pfam" id="PF02836">
    <property type="entry name" value="Glyco_hydro_2_C"/>
    <property type="match status" value="1"/>
</dbReference>
<evidence type="ECO:0000259" key="5">
    <source>
        <dbReference type="Pfam" id="PF00703"/>
    </source>
</evidence>